<sequence>MLVSVRQVEVPELGVRFADHAILHTRFRIFVQSRLGFVDDEALLVGHFGRRLDPARSNVLVSLEGETRVRRPGGDVVLAPGEWLSERRGSGWHLRREASATTLIVEWEPTLLGTRLVEPGGTGKLSAKTLQALLHATASMEVRAEAATETIVAVLRAEGVPLDPIDPGALVEEVPAPLRQLVAIVDPALATLARRPMLVDVQDALGRSRPPILRYLQAYHDRYAYNASGGWRELLQRWRTTMGVCFMSAPGATTEGVSQMLGYASPSAFCHALANLGLPSPGAIPARLRELA</sequence>
<reference evidence="1 2" key="1">
    <citation type="submission" date="2015-08" db="EMBL/GenBank/DDBJ databases">
        <authorList>
            <person name="Babu N.S."/>
            <person name="Beckwith C.J."/>
            <person name="Beseler K.G."/>
            <person name="Brison A."/>
            <person name="Carone J.V."/>
            <person name="Caskin T.P."/>
            <person name="Diamond M."/>
            <person name="Durham M.E."/>
            <person name="Foxe J.M."/>
            <person name="Go M."/>
            <person name="Henderson B.A."/>
            <person name="Jones I.B."/>
            <person name="McGettigan J.A."/>
            <person name="Micheletti S.J."/>
            <person name="Nasrallah M.E."/>
            <person name="Ortiz D."/>
            <person name="Piller C.R."/>
            <person name="Privatt S.R."/>
            <person name="Schneider S.L."/>
            <person name="Sharp S."/>
            <person name="Smith T.C."/>
            <person name="Stanton J.D."/>
            <person name="Ullery H.E."/>
            <person name="Wilson R.J."/>
            <person name="Serrano M.G."/>
            <person name="Buck G."/>
            <person name="Lee V."/>
            <person name="Wang Y."/>
            <person name="Carvalho R."/>
            <person name="Voegtly L."/>
            <person name="Shi R."/>
            <person name="Duckworth R."/>
            <person name="Johnson A."/>
            <person name="Loviza R."/>
            <person name="Walstead R."/>
            <person name="Shah Z."/>
            <person name="Kiflezghi M."/>
            <person name="Wade K."/>
            <person name="Ball S.L."/>
            <person name="Bradley K.W."/>
            <person name="Asai D.J."/>
            <person name="Bowman C.A."/>
            <person name="Russell D.A."/>
            <person name="Pope W.H."/>
            <person name="Jacobs-Sera D."/>
            <person name="Hendrix R.W."/>
            <person name="Hatfull G.F."/>
        </authorList>
    </citation>
    <scope>NUCLEOTIDE SEQUENCE [LARGE SCALE GENOMIC DNA]</scope>
    <source>
        <strain evidence="1 2">DSM 27710</strain>
    </source>
</reference>
<dbReference type="RefSeq" id="WP_050724407.1">
    <property type="nucleotide sequence ID" value="NZ_CP012332.1"/>
</dbReference>
<accession>A0A0K1P8Q6</accession>
<proteinExistence type="predicted"/>
<dbReference type="OrthoDB" id="9837327at2"/>
<gene>
    <name evidence="1" type="ORF">AKJ08_0274</name>
</gene>
<evidence type="ECO:0000313" key="2">
    <source>
        <dbReference type="Proteomes" id="UP000055590"/>
    </source>
</evidence>
<keyword evidence="2" id="KW-1185">Reference proteome</keyword>
<evidence type="ECO:0000313" key="1">
    <source>
        <dbReference type="EMBL" id="AKU89887.1"/>
    </source>
</evidence>
<dbReference type="Proteomes" id="UP000055590">
    <property type="component" value="Chromosome"/>
</dbReference>
<organism evidence="1 2">
    <name type="scientific">Vulgatibacter incomptus</name>
    <dbReference type="NCBI Taxonomy" id="1391653"/>
    <lineage>
        <taxon>Bacteria</taxon>
        <taxon>Pseudomonadati</taxon>
        <taxon>Myxococcota</taxon>
        <taxon>Myxococcia</taxon>
        <taxon>Myxococcales</taxon>
        <taxon>Cystobacterineae</taxon>
        <taxon>Vulgatibacteraceae</taxon>
        <taxon>Vulgatibacter</taxon>
    </lineage>
</organism>
<dbReference type="KEGG" id="vin:AKJ08_0274"/>
<dbReference type="EMBL" id="CP012332">
    <property type="protein sequence ID" value="AKU89887.1"/>
    <property type="molecule type" value="Genomic_DNA"/>
</dbReference>
<dbReference type="AlphaFoldDB" id="A0A0K1P8Q6"/>
<name>A0A0K1P8Q6_9BACT</name>
<protein>
    <submittedName>
        <fullName evidence="1">Uncharacterized protein</fullName>
    </submittedName>
</protein>